<gene>
    <name evidence="5" type="ORF">Tco_1089865</name>
</gene>
<feature type="region of interest" description="Disordered" evidence="3">
    <location>
        <begin position="1"/>
        <end position="43"/>
    </location>
</feature>
<dbReference type="SUPFAM" id="SSF53098">
    <property type="entry name" value="Ribonuclease H-like"/>
    <property type="match status" value="1"/>
</dbReference>
<dbReference type="InterPro" id="IPR012337">
    <property type="entry name" value="RNaseH-like_sf"/>
</dbReference>
<evidence type="ECO:0000256" key="1">
    <source>
        <dbReference type="ARBA" id="ARBA00022670"/>
    </source>
</evidence>
<proteinExistence type="predicted"/>
<feature type="compositionally biased region" description="Polar residues" evidence="3">
    <location>
        <begin position="988"/>
        <end position="1002"/>
    </location>
</feature>
<dbReference type="PANTHER" id="PTHR42648:SF32">
    <property type="entry name" value="RIBONUCLEASE H-LIKE DOMAIN, GAG-PRE-INTEGRASE DOMAIN PROTEIN-RELATED"/>
    <property type="match status" value="1"/>
</dbReference>
<feature type="region of interest" description="Disordered" evidence="3">
    <location>
        <begin position="493"/>
        <end position="517"/>
    </location>
</feature>
<dbReference type="Proteomes" id="UP001151760">
    <property type="component" value="Unassembled WGS sequence"/>
</dbReference>
<dbReference type="PANTHER" id="PTHR42648">
    <property type="entry name" value="TRANSPOSASE, PUTATIVE-RELATED"/>
    <property type="match status" value="1"/>
</dbReference>
<evidence type="ECO:0000256" key="3">
    <source>
        <dbReference type="SAM" id="MobiDB-lite"/>
    </source>
</evidence>
<comment type="caution">
    <text evidence="5">The sequence shown here is derived from an EMBL/GenBank/DDBJ whole genome shotgun (WGS) entry which is preliminary data.</text>
</comment>
<reference evidence="5" key="1">
    <citation type="journal article" date="2022" name="Int. J. Mol. Sci.">
        <title>Draft Genome of Tanacetum Coccineum: Genomic Comparison of Closely Related Tanacetum-Family Plants.</title>
        <authorList>
            <person name="Yamashiro T."/>
            <person name="Shiraishi A."/>
            <person name="Nakayama K."/>
            <person name="Satake H."/>
        </authorList>
    </citation>
    <scope>NUCLEOTIDE SEQUENCE</scope>
</reference>
<dbReference type="InterPro" id="IPR039537">
    <property type="entry name" value="Retrotran_Ty1/copia-like"/>
</dbReference>
<dbReference type="Pfam" id="PF22936">
    <property type="entry name" value="Pol_BBD"/>
    <property type="match status" value="1"/>
</dbReference>
<evidence type="ECO:0000313" key="6">
    <source>
        <dbReference type="Proteomes" id="UP001151760"/>
    </source>
</evidence>
<accession>A0ABQ5I3Q7</accession>
<feature type="compositionally biased region" description="Basic and acidic residues" evidence="3">
    <location>
        <begin position="1021"/>
        <end position="1035"/>
    </location>
</feature>
<dbReference type="Pfam" id="PF14223">
    <property type="entry name" value="Retrotran_gag_2"/>
    <property type="match status" value="1"/>
</dbReference>
<evidence type="ECO:0000313" key="5">
    <source>
        <dbReference type="EMBL" id="GJT94346.1"/>
    </source>
</evidence>
<dbReference type="EMBL" id="BQNB010020287">
    <property type="protein sequence ID" value="GJT94346.1"/>
    <property type="molecule type" value="Genomic_DNA"/>
</dbReference>
<feature type="coiled-coil region" evidence="2">
    <location>
        <begin position="381"/>
        <end position="408"/>
    </location>
</feature>
<dbReference type="Gene3D" id="3.30.420.10">
    <property type="entry name" value="Ribonuclease H-like superfamily/Ribonuclease H"/>
    <property type="match status" value="1"/>
</dbReference>
<evidence type="ECO:0000259" key="4">
    <source>
        <dbReference type="Pfam" id="PF22936"/>
    </source>
</evidence>
<organism evidence="5 6">
    <name type="scientific">Tanacetum coccineum</name>
    <dbReference type="NCBI Taxonomy" id="301880"/>
    <lineage>
        <taxon>Eukaryota</taxon>
        <taxon>Viridiplantae</taxon>
        <taxon>Streptophyta</taxon>
        <taxon>Embryophyta</taxon>
        <taxon>Tracheophyta</taxon>
        <taxon>Spermatophyta</taxon>
        <taxon>Magnoliopsida</taxon>
        <taxon>eudicotyledons</taxon>
        <taxon>Gunneridae</taxon>
        <taxon>Pentapetalae</taxon>
        <taxon>asterids</taxon>
        <taxon>campanulids</taxon>
        <taxon>Asterales</taxon>
        <taxon>Asteraceae</taxon>
        <taxon>Asteroideae</taxon>
        <taxon>Anthemideae</taxon>
        <taxon>Anthemidinae</taxon>
        <taxon>Tanacetum</taxon>
    </lineage>
</organism>
<protein>
    <submittedName>
        <fullName evidence="5">Retrovirus-related pol polyprotein from transposon TNT 1-94</fullName>
    </submittedName>
</protein>
<sequence>MSGTVPPILPPLGTNTGNPSSPIRVDPIPTDNTNNTTTNNVGQNVVDENLPQLLDSRGGSYVINVPEFDKKDFTSWKVRFLLYLDGLEPYLLEILEGRPFVPMSNLSTSTNPLPKPHKQWSHTDRCLANQDKRLKSIIISYLPNDVMKSVIKCKIAKAMWNDLILAYEGPSDTKYTKIAALRLKFNAFKALEGVKVNGTYTRLKCLLNDLKNNGVTIPSPEVNATFVNSLPRKWLSMNQTQRANNSIKNKSLATLFGKYNYKEWLIDPIYESETNVEEDLRSNSEFIADLNAEYHERALLANQKRFYKRSKRDEELVSFDDEGVTKVKAFMAIAEEEPSVGKADARSGQWVEITMKKVQRLLSMTDNDERKHFLDYTHVDLHYMEDQRKNLLNKFNLLNQELASHKSELCNLKNTVPINCSLQNEIIRVDLENKSLKDEISNIKKVIEKWTCSKVTLDQLLSEQVPSNIVQSLGGRGKRKENFSSKEVIFTKANESSSEPAPKITYESESECDTQEPLPPLPKLIGAKPSGTSCSLLSLADLTLNMVYLTLNTTVPKKAKQSADRVSPAYVIKKKTKIKAPSVLESCSNKKADSSTEKLFLTIMEEEHPKQTVVKKTLLKLKAQSPLHPLSKKVPRIPKSFSDCKYCGFNDHHSDNYEYYPGCEICGSIAHETADCTMKHLNNRKPRIAIKRSTEPNEKWVHKKKLIGFKMYVQDYLKRSVWYLDSGCSRHMTWVKQYLHRYSKESGPKVVFGDNSLGDTEGYGSVNCNGITFTRVAYVNGMQHNLISISQLCDANFKVMFTKTQGPYSTKTMKLFSLLQGEEMYMSLVCHLTMKKEMHVSLLKPHQVKIENLNEVNVKELRSDNGTEFKNHKLEEFCDEKGISQNFSSPCTPEQNDPSLLKGMERLPMMCLEEDLLISTTSICLVVLCTFTITKTTWERLLLKIPLRILNEVPLMTHIYKVANLSPEPIKSLIHSSEDANTDDTSDKSLSGPTLQLVTQSKEPTDKKIKRKIISPSTKPEASKIIREYPPKEQATDSQPAKEPVVTVDITHSLGASELAEEQGN</sequence>
<name>A0ABQ5I3Q7_9ASTR</name>
<reference evidence="5" key="2">
    <citation type="submission" date="2022-01" db="EMBL/GenBank/DDBJ databases">
        <authorList>
            <person name="Yamashiro T."/>
            <person name="Shiraishi A."/>
            <person name="Satake H."/>
            <person name="Nakayama K."/>
        </authorList>
    </citation>
    <scope>NUCLEOTIDE SEQUENCE</scope>
</reference>
<dbReference type="InterPro" id="IPR054722">
    <property type="entry name" value="PolX-like_BBD"/>
</dbReference>
<feature type="compositionally biased region" description="Low complexity" evidence="3">
    <location>
        <begin position="30"/>
        <end position="40"/>
    </location>
</feature>
<keyword evidence="2" id="KW-0175">Coiled coil</keyword>
<keyword evidence="6" id="KW-1185">Reference proteome</keyword>
<feature type="domain" description="Retrovirus-related Pol polyprotein from transposon TNT 1-94-like beta-barrel" evidence="4">
    <location>
        <begin position="722"/>
        <end position="796"/>
    </location>
</feature>
<feature type="region of interest" description="Disordered" evidence="3">
    <location>
        <begin position="976"/>
        <end position="1045"/>
    </location>
</feature>
<evidence type="ECO:0000256" key="2">
    <source>
        <dbReference type="SAM" id="Coils"/>
    </source>
</evidence>
<keyword evidence="1" id="KW-0645">Protease</keyword>
<keyword evidence="1" id="KW-0378">Hydrolase</keyword>
<dbReference type="InterPro" id="IPR036397">
    <property type="entry name" value="RNaseH_sf"/>
</dbReference>